<gene>
    <name evidence="5" type="primary">cat1_2</name>
    <name evidence="5" type="ORF">CLLU_06980</name>
</gene>
<dbReference type="PANTHER" id="PTHR21432">
    <property type="entry name" value="ACETYL-COA HYDROLASE-RELATED"/>
    <property type="match status" value="1"/>
</dbReference>
<proteinExistence type="inferred from homology"/>
<dbReference type="Gene3D" id="3.40.1080.10">
    <property type="entry name" value="Glutaconate Coenzyme A-transferase"/>
    <property type="match status" value="1"/>
</dbReference>
<evidence type="ECO:0000313" key="6">
    <source>
        <dbReference type="Proteomes" id="UP000237798"/>
    </source>
</evidence>
<evidence type="ECO:0000313" key="5">
    <source>
        <dbReference type="EMBL" id="PRR86382.1"/>
    </source>
</evidence>
<dbReference type="Pfam" id="PF13336">
    <property type="entry name" value="AcetylCoA_hyd_C"/>
    <property type="match status" value="1"/>
</dbReference>
<dbReference type="GO" id="GO:0006083">
    <property type="term" value="P:acetate metabolic process"/>
    <property type="evidence" value="ECO:0007669"/>
    <property type="project" value="InterPro"/>
</dbReference>
<organism evidence="5 6">
    <name type="scientific">Clostridium luticellarii</name>
    <dbReference type="NCBI Taxonomy" id="1691940"/>
    <lineage>
        <taxon>Bacteria</taxon>
        <taxon>Bacillati</taxon>
        <taxon>Bacillota</taxon>
        <taxon>Clostridia</taxon>
        <taxon>Eubacteriales</taxon>
        <taxon>Clostridiaceae</taxon>
        <taxon>Clostridium</taxon>
    </lineage>
</organism>
<feature type="domain" description="Acetyl-CoA hydrolase/transferase C-terminal" evidence="4">
    <location>
        <begin position="275"/>
        <end position="427"/>
    </location>
</feature>
<keyword evidence="2 5" id="KW-0808">Transferase</keyword>
<dbReference type="Proteomes" id="UP000237798">
    <property type="component" value="Unassembled WGS sequence"/>
</dbReference>
<name>A0A2T0BRC5_9CLOT</name>
<protein>
    <submittedName>
        <fullName evidence="5">Succinyl-CoA:coenzyme A transferase</fullName>
        <ecNumber evidence="5">2.8.3.-</ecNumber>
    </submittedName>
</protein>
<dbReference type="GO" id="GO:0008775">
    <property type="term" value="F:acetate CoA-transferase activity"/>
    <property type="evidence" value="ECO:0007669"/>
    <property type="project" value="InterPro"/>
</dbReference>
<evidence type="ECO:0000259" key="4">
    <source>
        <dbReference type="Pfam" id="PF13336"/>
    </source>
</evidence>
<keyword evidence="6" id="KW-1185">Reference proteome</keyword>
<sequence length="450" mass="50389">MIAGELQNLYKNELVSYEEAISKIKSGDNVVFGHGCGEPLMLLHFLIKNKEKYKNIELYHMIPMSRSEYTVKGVEKYIHYNSLFVGRYTREAVNSGRSDYIPCFFHEIPRLFKEKYIPVDVALIQVGEPDDHGFCSFGVSNDYIKAAAECAKVVIAEVNKNMPRVLGDCFIHISDIDYIVEDTQPIVEMKPPQIGEVERKIGKYCASLIEDGSTLQLGIGAIPDAVLSFLKDKKDLGVHSEMISDGIVELVESGAITNKKKTLHPGKIVVTFLMGTKKLYNFVNNNAMVESYPVSYVNDPMVIMKNYKMVCINSCVEVDLMGQISAESLGLRQISGVGGQIDFMRGASMAEDGKSIIAIPSTARKGTISRIVPFLSRGSAVTTSRNDVQYVITEYGIAQLRGKSLRKRARELIKIAHPKFRDELINEFENRFNCNYYDEKILLGGRDDGK</sequence>
<dbReference type="AlphaFoldDB" id="A0A2T0BRC5"/>
<dbReference type="InterPro" id="IPR038460">
    <property type="entry name" value="AcetylCoA_hyd_C_sf"/>
</dbReference>
<dbReference type="PANTHER" id="PTHR21432:SF20">
    <property type="entry name" value="ACETYL-COA HYDROLASE"/>
    <property type="match status" value="1"/>
</dbReference>
<dbReference type="SUPFAM" id="SSF100950">
    <property type="entry name" value="NagB/RpiA/CoA transferase-like"/>
    <property type="match status" value="2"/>
</dbReference>
<dbReference type="InterPro" id="IPR026888">
    <property type="entry name" value="AcetylCoA_hyd_C"/>
</dbReference>
<evidence type="ECO:0000256" key="1">
    <source>
        <dbReference type="ARBA" id="ARBA00009632"/>
    </source>
</evidence>
<feature type="domain" description="Acetyl-CoA hydrolase/transferase N-terminal" evidence="3">
    <location>
        <begin position="9"/>
        <end position="189"/>
    </location>
</feature>
<evidence type="ECO:0000256" key="2">
    <source>
        <dbReference type="ARBA" id="ARBA00022679"/>
    </source>
</evidence>
<evidence type="ECO:0000259" key="3">
    <source>
        <dbReference type="Pfam" id="PF02550"/>
    </source>
</evidence>
<accession>A0A2T0BRC5</accession>
<dbReference type="RefSeq" id="WP_106008198.1">
    <property type="nucleotide sequence ID" value="NZ_JALCPJ010000007.1"/>
</dbReference>
<reference evidence="5 6" key="1">
    <citation type="submission" date="2018-03" db="EMBL/GenBank/DDBJ databases">
        <title>Genome sequence of Clostridium luticellarii DSM 29923.</title>
        <authorList>
            <person name="Poehlein A."/>
            <person name="Daniel R."/>
        </authorList>
    </citation>
    <scope>NUCLEOTIDE SEQUENCE [LARGE SCALE GENOMIC DNA]</scope>
    <source>
        <strain evidence="5 6">DSM 29923</strain>
    </source>
</reference>
<dbReference type="Gene3D" id="3.30.750.70">
    <property type="entry name" value="4-hydroxybutyrate coenzyme like domains"/>
    <property type="match status" value="1"/>
</dbReference>
<dbReference type="EMBL" id="PVXP01000005">
    <property type="protein sequence ID" value="PRR86382.1"/>
    <property type="molecule type" value="Genomic_DNA"/>
</dbReference>
<dbReference type="Pfam" id="PF02550">
    <property type="entry name" value="AcetylCoA_hydro"/>
    <property type="match status" value="1"/>
</dbReference>
<comment type="caution">
    <text evidence="5">The sequence shown here is derived from an EMBL/GenBank/DDBJ whole genome shotgun (WGS) entry which is preliminary data.</text>
</comment>
<dbReference type="InterPro" id="IPR046433">
    <property type="entry name" value="ActCoA_hydro"/>
</dbReference>
<dbReference type="InterPro" id="IPR037171">
    <property type="entry name" value="NagB/RpiA_transferase-like"/>
</dbReference>
<dbReference type="Gene3D" id="3.40.1080.20">
    <property type="entry name" value="Acetyl-CoA hydrolase/transferase C-terminal domain"/>
    <property type="match status" value="1"/>
</dbReference>
<dbReference type="OrthoDB" id="9801795at2"/>
<dbReference type="InterPro" id="IPR003702">
    <property type="entry name" value="ActCoA_hydro_N"/>
</dbReference>
<comment type="similarity">
    <text evidence="1">Belongs to the acetyl-CoA hydrolase/transferase family.</text>
</comment>
<dbReference type="EC" id="2.8.3.-" evidence="5"/>